<dbReference type="Proteomes" id="UP000567179">
    <property type="component" value="Unassembled WGS sequence"/>
</dbReference>
<protein>
    <recommendedName>
        <fullName evidence="5">WW domain-containing protein</fullName>
    </recommendedName>
</protein>
<feature type="compositionally biased region" description="Low complexity" evidence="1">
    <location>
        <begin position="115"/>
        <end position="124"/>
    </location>
</feature>
<evidence type="ECO:0000313" key="3">
    <source>
        <dbReference type="EMBL" id="KAF5311160.1"/>
    </source>
</evidence>
<reference evidence="3 4" key="1">
    <citation type="journal article" date="2020" name="ISME J.">
        <title>Uncovering the hidden diversity of litter-decomposition mechanisms in mushroom-forming fungi.</title>
        <authorList>
            <person name="Floudas D."/>
            <person name="Bentzer J."/>
            <person name="Ahren D."/>
            <person name="Johansson T."/>
            <person name="Persson P."/>
            <person name="Tunlid A."/>
        </authorList>
    </citation>
    <scope>NUCLEOTIDE SEQUENCE [LARGE SCALE GENOMIC DNA]</scope>
    <source>
        <strain evidence="3 4">CBS 101986</strain>
    </source>
</reference>
<feature type="compositionally biased region" description="Low complexity" evidence="1">
    <location>
        <begin position="251"/>
        <end position="268"/>
    </location>
</feature>
<feature type="region of interest" description="Disordered" evidence="1">
    <location>
        <begin position="251"/>
        <end position="424"/>
    </location>
</feature>
<feature type="transmembrane region" description="Helical" evidence="2">
    <location>
        <begin position="842"/>
        <end position="866"/>
    </location>
</feature>
<keyword evidence="2" id="KW-0812">Transmembrane</keyword>
<dbReference type="OrthoDB" id="2657661at2759"/>
<gene>
    <name evidence="3" type="ORF">D9619_008039</name>
</gene>
<feature type="compositionally biased region" description="Polar residues" evidence="1">
    <location>
        <begin position="26"/>
        <end position="47"/>
    </location>
</feature>
<comment type="caution">
    <text evidence="3">The sequence shown here is derived from an EMBL/GenBank/DDBJ whole genome shotgun (WGS) entry which is preliminary data.</text>
</comment>
<feature type="transmembrane region" description="Helical" evidence="2">
    <location>
        <begin position="878"/>
        <end position="899"/>
    </location>
</feature>
<evidence type="ECO:0000256" key="2">
    <source>
        <dbReference type="SAM" id="Phobius"/>
    </source>
</evidence>
<feature type="compositionally biased region" description="Basic and acidic residues" evidence="1">
    <location>
        <begin position="959"/>
        <end position="968"/>
    </location>
</feature>
<evidence type="ECO:0000313" key="4">
    <source>
        <dbReference type="Proteomes" id="UP000567179"/>
    </source>
</evidence>
<keyword evidence="4" id="KW-1185">Reference proteome</keyword>
<keyword evidence="2" id="KW-0472">Membrane</keyword>
<organism evidence="3 4">
    <name type="scientific">Psilocybe cf. subviscida</name>
    <dbReference type="NCBI Taxonomy" id="2480587"/>
    <lineage>
        <taxon>Eukaryota</taxon>
        <taxon>Fungi</taxon>
        <taxon>Dikarya</taxon>
        <taxon>Basidiomycota</taxon>
        <taxon>Agaricomycotina</taxon>
        <taxon>Agaricomycetes</taxon>
        <taxon>Agaricomycetidae</taxon>
        <taxon>Agaricales</taxon>
        <taxon>Agaricineae</taxon>
        <taxon>Strophariaceae</taxon>
        <taxon>Psilocybe</taxon>
    </lineage>
</organism>
<feature type="compositionally biased region" description="Polar residues" evidence="1">
    <location>
        <begin position="364"/>
        <end position="374"/>
    </location>
</feature>
<dbReference type="AlphaFoldDB" id="A0A8H5AUI8"/>
<feature type="compositionally biased region" description="Basic and acidic residues" evidence="1">
    <location>
        <begin position="126"/>
        <end position="142"/>
    </location>
</feature>
<evidence type="ECO:0000256" key="1">
    <source>
        <dbReference type="SAM" id="MobiDB-lite"/>
    </source>
</evidence>
<keyword evidence="2" id="KW-1133">Transmembrane helix</keyword>
<dbReference type="EMBL" id="JAACJJ010000057">
    <property type="protein sequence ID" value="KAF5311160.1"/>
    <property type="molecule type" value="Genomic_DNA"/>
</dbReference>
<sequence>MSFLSFLRKIFRKRTKSKDKPKEAHTNQPTSNTQNGTVRRSSDTSLHAESVSEAEEGPGVDANGNPVFVGGRRRGDLSTSQAGRKKKVTDPAQRLERKPSAPAPSGKGEPKIQEPSKGSSSKPPAGKRDPAGKRLADSDSRRGVRKIKLQMGSANIPASSLSVLRRLFLWVFKGRPYLIRYFSGYLRPLFLWLKTWWTKPPHDPSNPNCDASTPKTTTDTPYTVVKNGKTISLDGIAASLYPFSNGNIRNTSRSSVRSSQNPSVQSRNASRSRPGSLMSRRTAANSYHVLPSPNLHSDPLATRSHLHPTPRRQWSTSMPQLQTDNDPDPEGSIDIEVTSPISPGNHSQDSLHIPPNSLPFSYEPNVSSPTYYDQTTHEIPPSPVATNNPRSTDQDEHSYRSHTQSHRSISRLSGSSTEERYIRPTFPNESKRYTERTRLPKTKTNLTFPPINLDYSKPSPPDGWVRYAHPEGARYFHNADLHIFTDSEIYDPEILAQVQADYAQLAAVSTTFANPFPPTGEFVINVYRENKTEEELTADDTTERTEKLTSEYYCVDHATRLIFFLKESRSDWMDAWHEVKGHTALTSTSLEIELLAQYWFFVQLYPSAIDLETNMVRELRDIVLHLIGDSMTSPYSTACFPLDGLYKILSLTGELERNTGSGSHGSMCLLARKMYVFNHSRFLNFHGEASARIERDFSVYDDQSLGRKSLLIKTLSFVLFSAPDVHLKNLHKMWVDGIMHKAVWAETMKRLNDEWQEFLVIATVVLNANVAFLAIQSVDIDRNPYRSPAQISSYLSVVANIGSIILGLLLMRQNRTKSRETADEVQNFLNERNHPRLGLESLAILYSLPYALLMWGMVAFLAAFAFTWFQDSNPPTRSLVGSSCCALVILIFWCIYVSWDKKDAKALPERPLTYIPLNDPCEEVVEEVTSEEGMRALGHSYSPFALIGRFLKNSGSVNPRRESYDSEKTAVTPADV</sequence>
<feature type="compositionally biased region" description="Polar residues" evidence="1">
    <location>
        <begin position="312"/>
        <end position="324"/>
    </location>
</feature>
<feature type="transmembrane region" description="Helical" evidence="2">
    <location>
        <begin position="790"/>
        <end position="811"/>
    </location>
</feature>
<feature type="compositionally biased region" description="Polar residues" evidence="1">
    <location>
        <begin position="339"/>
        <end position="350"/>
    </location>
</feature>
<feature type="region of interest" description="Disordered" evidence="1">
    <location>
        <begin position="956"/>
        <end position="976"/>
    </location>
</feature>
<proteinExistence type="predicted"/>
<evidence type="ECO:0008006" key="5">
    <source>
        <dbReference type="Google" id="ProtNLM"/>
    </source>
</evidence>
<name>A0A8H5AUI8_9AGAR</name>
<feature type="region of interest" description="Disordered" evidence="1">
    <location>
        <begin position="1"/>
        <end position="143"/>
    </location>
</feature>
<accession>A0A8H5AUI8</accession>